<protein>
    <submittedName>
        <fullName evidence="1">Uncharacterized protein</fullName>
    </submittedName>
</protein>
<name>A0AAE0BTK8_9CHLO</name>
<accession>A0AAE0BTK8</accession>
<evidence type="ECO:0000313" key="2">
    <source>
        <dbReference type="Proteomes" id="UP001190700"/>
    </source>
</evidence>
<gene>
    <name evidence="1" type="ORF">CYMTET_47710</name>
</gene>
<dbReference type="InterPro" id="IPR027417">
    <property type="entry name" value="P-loop_NTPase"/>
</dbReference>
<dbReference type="Proteomes" id="UP001190700">
    <property type="component" value="Unassembled WGS sequence"/>
</dbReference>
<reference evidence="1 2" key="1">
    <citation type="journal article" date="2015" name="Genome Biol. Evol.">
        <title>Comparative Genomics of a Bacterivorous Green Alga Reveals Evolutionary Causalities and Consequences of Phago-Mixotrophic Mode of Nutrition.</title>
        <authorList>
            <person name="Burns J.A."/>
            <person name="Paasch A."/>
            <person name="Narechania A."/>
            <person name="Kim E."/>
        </authorList>
    </citation>
    <scope>NUCLEOTIDE SEQUENCE [LARGE SCALE GENOMIC DNA]</scope>
    <source>
        <strain evidence="1 2">PLY_AMNH</strain>
    </source>
</reference>
<proteinExistence type="predicted"/>
<dbReference type="SUPFAM" id="SSF52540">
    <property type="entry name" value="P-loop containing nucleoside triphosphate hydrolases"/>
    <property type="match status" value="1"/>
</dbReference>
<dbReference type="AlphaFoldDB" id="A0AAE0BTK8"/>
<dbReference type="EMBL" id="LGRX02033150">
    <property type="protein sequence ID" value="KAK3242551.1"/>
    <property type="molecule type" value="Genomic_DNA"/>
</dbReference>
<evidence type="ECO:0000313" key="1">
    <source>
        <dbReference type="EMBL" id="KAK3242551.1"/>
    </source>
</evidence>
<organism evidence="1 2">
    <name type="scientific">Cymbomonas tetramitiformis</name>
    <dbReference type="NCBI Taxonomy" id="36881"/>
    <lineage>
        <taxon>Eukaryota</taxon>
        <taxon>Viridiplantae</taxon>
        <taxon>Chlorophyta</taxon>
        <taxon>Pyramimonadophyceae</taxon>
        <taxon>Pyramimonadales</taxon>
        <taxon>Pyramimonadaceae</taxon>
        <taxon>Cymbomonas</taxon>
    </lineage>
</organism>
<sequence length="1277" mass="146462">MGSGKSDVVFNILRLVCPGENTGSSAFGHRAFITSEKTQEDFLDTFQSMIKLRSTGKYKSGNAKYYDGKLYKQNGQGSDPGFMVDSSYARLTVSSTAEDVKTALSQFYQEAKRRVDLRKSETAKWETLVFIFDEAHMYSECPQKMGALHTFINQLYLLEGPLNAVFVFLSGTLLSDRKGCDAWKTYLQKLSTQSDRVKHDFVVSYLNELPVTLRPKYEIKRFEFDSDVHGVPTSPPDDTMTLDSCLAYLKVVMKHILKTRSLKGNGKYLLFLPQIPRIAESGEVLGWYDLLSDRANADSDVRRKIKQIALDLNEEEQKGGRSGRYHLLDDENMETALTKDHEDRIQNIIDSSGGDARTTHFGIAKADDASHNNILLRMFGRVKDIESDVNVDRLEDELNRLQLLITSVCTTGADFVGVSDVYFVGKPKDNSEFKQNMYRAIRMCSHALSDMRKGVKIHTVGFDEDDDVCNDAHVRADLDIFMERCVDAVRGPDDSIMSQYTLETSTPTPFGKSLRAYERIPVADKEIRNLQMRRTLQIQGYTEQHAPQFIMDSKEDIKTFLRYTLIPSPAVIRFVRQYGKCEDLTQRMRCVMGFYYRDTGMSVEYEDAAGVEDGGASEHLVRDGESLSILQLWQKLYRFNQHLEHLEGKLQAGENMENFYRILHMLTEINTVLQRIGTVTFEEEPCDDGRYMDVHRFINAIGFRVAKLIKGRYAYIIKSLTGEDNKIATYGILLPTSRGDTLGAISNEITYMKTIDHAKEVAREGERETDLEKTREDIVKAYQQTLQDGVPRNVYLNMAKIIFKNLTSCRKKILKQRAWATPEVVSWQYSALFDVFALRDFCTNTESINPYLDTISIFTPSNNCDESVRRSVMNHTFGVDRCTSEDVLLADGNCDVWMNMVRYEFPETENARIWDHFVADNKVALPQTKPEEDALLRTIRGCVDSKLPTRVVEVRSDADSDGDTPVDTWYTRKITLQLDGFDATLQRMILDEWDSWFRDVQGAVEAATEVQTLFDMYLEYFTVSDEPVDEAFINFVRGKKEDIRIENLSGVRMAAYPQYYLGCLSCVYTEESIKRRIVQDLQSFHEALRRCVFKVGGIIFLITDKALLVSQLRNDTQEYENKTGGDMFWFLFVDALEKTDDVYSFFQELNRKRKQTMDEYAEMPLGNLKIGDGVLQKAYVIQNTVARFVGMSKSEQQPQHDTYDKTKHAMLENYCKTVLIHITLNLNKARDQNNCLKTYCTSPLECVRACTEILDLAFETYEMPKRKKRKVKQVDLD</sequence>
<keyword evidence="2" id="KW-1185">Reference proteome</keyword>
<comment type="caution">
    <text evidence="1">The sequence shown here is derived from an EMBL/GenBank/DDBJ whole genome shotgun (WGS) entry which is preliminary data.</text>
</comment>